<sequence>MLKPDIKGQNETKSTAQARKLNGATNKTRVKPKLLPAHVLMPRLTKTRVTRSRHRNPTSQELHRRVRCLAMDGDLSTVILSSSFDKRYRFVLAFQYRRFKVNQHPVSEVIPVLLKSGQSASREEAVEKRNICRSMQNS</sequence>
<gene>
    <name evidence="2" type="ORF">F2Q69_00006216</name>
</gene>
<dbReference type="Proteomes" id="UP000712600">
    <property type="component" value="Unassembled WGS sequence"/>
</dbReference>
<protein>
    <submittedName>
        <fullName evidence="2">Uncharacterized protein</fullName>
    </submittedName>
</protein>
<reference evidence="2" key="1">
    <citation type="submission" date="2019-12" db="EMBL/GenBank/DDBJ databases">
        <title>Genome sequencing and annotation of Brassica cretica.</title>
        <authorList>
            <person name="Studholme D.J."/>
            <person name="Sarris P."/>
        </authorList>
    </citation>
    <scope>NUCLEOTIDE SEQUENCE</scope>
    <source>
        <strain evidence="2">PFS-109/04</strain>
        <tissue evidence="2">Leaf</tissue>
    </source>
</reference>
<feature type="compositionally biased region" description="Polar residues" evidence="1">
    <location>
        <begin position="11"/>
        <end position="27"/>
    </location>
</feature>
<feature type="region of interest" description="Disordered" evidence="1">
    <location>
        <begin position="41"/>
        <end position="62"/>
    </location>
</feature>
<feature type="compositionally biased region" description="Basic residues" evidence="1">
    <location>
        <begin position="45"/>
        <end position="56"/>
    </location>
</feature>
<proteinExistence type="predicted"/>
<accession>A0A8S9PBR1</accession>
<evidence type="ECO:0000313" key="3">
    <source>
        <dbReference type="Proteomes" id="UP000712600"/>
    </source>
</evidence>
<dbReference type="EMBL" id="QGKX02001521">
    <property type="protein sequence ID" value="KAF3510782.1"/>
    <property type="molecule type" value="Genomic_DNA"/>
</dbReference>
<feature type="compositionally biased region" description="Basic and acidic residues" evidence="1">
    <location>
        <begin position="1"/>
        <end position="10"/>
    </location>
</feature>
<dbReference type="AlphaFoldDB" id="A0A8S9PBR1"/>
<name>A0A8S9PBR1_BRACR</name>
<evidence type="ECO:0000313" key="2">
    <source>
        <dbReference type="EMBL" id="KAF3510782.1"/>
    </source>
</evidence>
<evidence type="ECO:0000256" key="1">
    <source>
        <dbReference type="SAM" id="MobiDB-lite"/>
    </source>
</evidence>
<comment type="caution">
    <text evidence="2">The sequence shown here is derived from an EMBL/GenBank/DDBJ whole genome shotgun (WGS) entry which is preliminary data.</text>
</comment>
<organism evidence="2 3">
    <name type="scientific">Brassica cretica</name>
    <name type="common">Mustard</name>
    <dbReference type="NCBI Taxonomy" id="69181"/>
    <lineage>
        <taxon>Eukaryota</taxon>
        <taxon>Viridiplantae</taxon>
        <taxon>Streptophyta</taxon>
        <taxon>Embryophyta</taxon>
        <taxon>Tracheophyta</taxon>
        <taxon>Spermatophyta</taxon>
        <taxon>Magnoliopsida</taxon>
        <taxon>eudicotyledons</taxon>
        <taxon>Gunneridae</taxon>
        <taxon>Pentapetalae</taxon>
        <taxon>rosids</taxon>
        <taxon>malvids</taxon>
        <taxon>Brassicales</taxon>
        <taxon>Brassicaceae</taxon>
        <taxon>Brassiceae</taxon>
        <taxon>Brassica</taxon>
    </lineage>
</organism>
<feature type="region of interest" description="Disordered" evidence="1">
    <location>
        <begin position="1"/>
        <end position="27"/>
    </location>
</feature>